<dbReference type="EMBL" id="QRJE01000067">
    <property type="protein sequence ID" value="RHH04880.1"/>
    <property type="molecule type" value="Genomic_DNA"/>
</dbReference>
<feature type="domain" description="DUF4435" evidence="1">
    <location>
        <begin position="31"/>
        <end position="263"/>
    </location>
</feature>
<sequence length="330" mass="38736">MAEVRLNDLVTGSFIKSTQRFSTTPHLIPVQVYVEGKDDICFWRKFLRKYDSKYVFNVVTNKVANNGDDGKEALMKISSLSLNKIVCVDADFDLLIDNYHTYTSLLRQGDFIINTEYYSIENILLRHESLYRFIHSIVQEMASFDFNDYLNKFSTAIYDLFLFLLCSLDCKSTDFGFKQFNDYINSISIRRDNYSDAFIKFSEDYHKDLKLEFQKYKTEMDKYDSILRTKGYLKYDTHKLLQGHILFNTVLKSLIVFECNVCKNQKVADIYKRTDIDILQKDSLKEEYNKSFGGYSSMHECIDAKFYACEYWDGDKVPQPVVAKLDALYS</sequence>
<evidence type="ECO:0000313" key="2">
    <source>
        <dbReference type="EMBL" id="RHH04880.1"/>
    </source>
</evidence>
<dbReference type="Proteomes" id="UP000266644">
    <property type="component" value="Unassembled WGS sequence"/>
</dbReference>
<proteinExistence type="predicted"/>
<reference evidence="2 3" key="1">
    <citation type="submission" date="2018-08" db="EMBL/GenBank/DDBJ databases">
        <title>A genome reference for cultivated species of the human gut microbiota.</title>
        <authorList>
            <person name="Zou Y."/>
            <person name="Xue W."/>
            <person name="Luo G."/>
        </authorList>
    </citation>
    <scope>NUCLEOTIDE SEQUENCE [LARGE SCALE GENOMIC DNA]</scope>
    <source>
        <strain evidence="2 3">AM18-6</strain>
    </source>
</reference>
<evidence type="ECO:0000313" key="3">
    <source>
        <dbReference type="Proteomes" id="UP000266644"/>
    </source>
</evidence>
<gene>
    <name evidence="2" type="ORF">DW228_24215</name>
</gene>
<name>A0A396BMG6_BACFG</name>
<comment type="caution">
    <text evidence="2">The sequence shown here is derived from an EMBL/GenBank/DDBJ whole genome shotgun (WGS) entry which is preliminary data.</text>
</comment>
<organism evidence="2 3">
    <name type="scientific">Bacteroides fragilis</name>
    <dbReference type="NCBI Taxonomy" id="817"/>
    <lineage>
        <taxon>Bacteria</taxon>
        <taxon>Pseudomonadati</taxon>
        <taxon>Bacteroidota</taxon>
        <taxon>Bacteroidia</taxon>
        <taxon>Bacteroidales</taxon>
        <taxon>Bacteroidaceae</taxon>
        <taxon>Bacteroides</taxon>
    </lineage>
</organism>
<protein>
    <submittedName>
        <fullName evidence="2">DUF4435 domain-containing protein</fullName>
    </submittedName>
</protein>
<dbReference type="RefSeq" id="WP_032543116.1">
    <property type="nucleotide sequence ID" value="NZ_CP036539.1"/>
</dbReference>
<dbReference type="Pfam" id="PF14491">
    <property type="entry name" value="DUF4435"/>
    <property type="match status" value="1"/>
</dbReference>
<accession>A0A396BMG6</accession>
<dbReference type="InterPro" id="IPR029492">
    <property type="entry name" value="DUF4435"/>
</dbReference>
<dbReference type="AlphaFoldDB" id="A0A396BMG6"/>
<evidence type="ECO:0000259" key="1">
    <source>
        <dbReference type="Pfam" id="PF14491"/>
    </source>
</evidence>